<reference evidence="3" key="1">
    <citation type="submission" date="2021-06" db="EMBL/GenBank/DDBJ databases">
        <authorList>
            <person name="Kallberg Y."/>
            <person name="Tangrot J."/>
            <person name="Rosling A."/>
        </authorList>
    </citation>
    <scope>NUCLEOTIDE SEQUENCE</scope>
    <source>
        <strain evidence="3">BR232B</strain>
    </source>
</reference>
<evidence type="ECO:0000313" key="4">
    <source>
        <dbReference type="Proteomes" id="UP000789739"/>
    </source>
</evidence>
<feature type="region of interest" description="Disordered" evidence="1">
    <location>
        <begin position="205"/>
        <end position="241"/>
    </location>
</feature>
<protein>
    <submittedName>
        <fullName evidence="3">9901_t:CDS:1</fullName>
    </submittedName>
</protein>
<name>A0A9N9H9E6_9GLOM</name>
<feature type="non-terminal residue" evidence="3">
    <location>
        <position position="241"/>
    </location>
</feature>
<evidence type="ECO:0000313" key="3">
    <source>
        <dbReference type="EMBL" id="CAG8658507.1"/>
    </source>
</evidence>
<dbReference type="Proteomes" id="UP000789739">
    <property type="component" value="Unassembled WGS sequence"/>
</dbReference>
<feature type="domain" description="Retrotransposon gag" evidence="2">
    <location>
        <begin position="75"/>
        <end position="172"/>
    </location>
</feature>
<dbReference type="InterPro" id="IPR005162">
    <property type="entry name" value="Retrotrans_gag_dom"/>
</dbReference>
<dbReference type="EMBL" id="CAJVPI010003447">
    <property type="protein sequence ID" value="CAG8658507.1"/>
    <property type="molecule type" value="Genomic_DNA"/>
</dbReference>
<organism evidence="3 4">
    <name type="scientific">Paraglomus brasilianum</name>
    <dbReference type="NCBI Taxonomy" id="144538"/>
    <lineage>
        <taxon>Eukaryota</taxon>
        <taxon>Fungi</taxon>
        <taxon>Fungi incertae sedis</taxon>
        <taxon>Mucoromycota</taxon>
        <taxon>Glomeromycotina</taxon>
        <taxon>Glomeromycetes</taxon>
        <taxon>Paraglomerales</taxon>
        <taxon>Paraglomeraceae</taxon>
        <taxon>Paraglomus</taxon>
    </lineage>
</organism>
<accession>A0A9N9H9E6</accession>
<evidence type="ECO:0000259" key="2">
    <source>
        <dbReference type="Pfam" id="PF03732"/>
    </source>
</evidence>
<feature type="compositionally biased region" description="Polar residues" evidence="1">
    <location>
        <begin position="206"/>
        <end position="221"/>
    </location>
</feature>
<sequence length="241" mass="27238">MDAEQFQTFLQTLITSLAGVTGPQNNGNQGNVARIAVKIPSYKGTPEENVMTWMLQVQNIFAAQKIEDEQSCIHYAATGFEGAALHWYLNRVQAATVAKQQHVFADWATFANALRTAFQPPNHQQYLRQQLKKLRQTGSVQEYGMQFRNLLGQIEGMGDLDQVAYFIDGLKPATRMEVSYQAPTDFETAWTLAVRYDIAMYGVGKPTTQRYNNDNTPSQQRQHCRPLSPNTDQPTPMELDQ</sequence>
<dbReference type="PANTHER" id="PTHR33223:SF6">
    <property type="entry name" value="CCHC-TYPE DOMAIN-CONTAINING PROTEIN"/>
    <property type="match status" value="1"/>
</dbReference>
<comment type="caution">
    <text evidence="3">The sequence shown here is derived from an EMBL/GenBank/DDBJ whole genome shotgun (WGS) entry which is preliminary data.</text>
</comment>
<evidence type="ECO:0000256" key="1">
    <source>
        <dbReference type="SAM" id="MobiDB-lite"/>
    </source>
</evidence>
<gene>
    <name evidence="3" type="ORF">PBRASI_LOCUS10654</name>
</gene>
<dbReference type="AlphaFoldDB" id="A0A9N9H9E6"/>
<dbReference type="OrthoDB" id="2439367at2759"/>
<dbReference type="Pfam" id="PF03732">
    <property type="entry name" value="Retrotrans_gag"/>
    <property type="match status" value="1"/>
</dbReference>
<dbReference type="PANTHER" id="PTHR33223">
    <property type="entry name" value="CCHC-TYPE DOMAIN-CONTAINING PROTEIN"/>
    <property type="match status" value="1"/>
</dbReference>
<proteinExistence type="predicted"/>
<keyword evidence="4" id="KW-1185">Reference proteome</keyword>